<protein>
    <submittedName>
        <fullName evidence="1">Uncharacterized protein</fullName>
    </submittedName>
</protein>
<dbReference type="Proteomes" id="UP000216624">
    <property type="component" value="Unassembled WGS sequence"/>
</dbReference>
<dbReference type="OMA" id="FTFELCD"/>
<dbReference type="eggNOG" id="ENOG502RA3B">
    <property type="taxonomic scope" value="Eukaryota"/>
</dbReference>
<accession>A0A261B780</accession>
<evidence type="ECO:0000313" key="1">
    <source>
        <dbReference type="EMBL" id="OZG06174.1"/>
    </source>
</evidence>
<keyword evidence="2" id="KW-1185">Reference proteome</keyword>
<sequence length="178" mass="19950">MHPRYLLPILLLVSFPAFTSTMTLKRHYRRPVCEPSQSCSYSYQQFTFELCDCPQSKSCPMDNGVQLKGITYQFCGARELPECMPDEIAAEINFLQTSIYCVCPLDQIYVKQKESSNASVKYVCEEKEMCEVGQMCGVGNPIVGIKQTCQCAANSRCQVTAPNVFNPISIQNATCQPI</sequence>
<proteinExistence type="predicted"/>
<dbReference type="KEGG" id="crq:GCK72_022181"/>
<dbReference type="EMBL" id="NMWX01000001">
    <property type="protein sequence ID" value="OZG06174.1"/>
    <property type="molecule type" value="Genomic_DNA"/>
</dbReference>
<dbReference type="HOGENOM" id="CLU_1511996_0_0_1"/>
<organism evidence="1 2">
    <name type="scientific">Caenorhabditis remanei</name>
    <name type="common">Caenorhabditis vulgaris</name>
    <dbReference type="NCBI Taxonomy" id="31234"/>
    <lineage>
        <taxon>Eukaryota</taxon>
        <taxon>Metazoa</taxon>
        <taxon>Ecdysozoa</taxon>
        <taxon>Nematoda</taxon>
        <taxon>Chromadorea</taxon>
        <taxon>Rhabditida</taxon>
        <taxon>Rhabditina</taxon>
        <taxon>Rhabditomorpha</taxon>
        <taxon>Rhabditoidea</taxon>
        <taxon>Rhabditidae</taxon>
        <taxon>Peloderinae</taxon>
        <taxon>Caenorhabditis</taxon>
    </lineage>
</organism>
<dbReference type="OrthoDB" id="5773570at2759"/>
<dbReference type="CTD" id="9809706"/>
<name>A0A261B780_CAERE</name>
<reference evidence="1" key="1">
    <citation type="submission" date="2017-08" db="EMBL/GenBank/DDBJ databases">
        <authorList>
            <person name="de Groot N.N."/>
        </authorList>
    </citation>
    <scope>NUCLEOTIDE SEQUENCE [LARGE SCALE GENOMIC DNA]</scope>
    <source>
        <strain evidence="1">PX439</strain>
    </source>
</reference>
<dbReference type="STRING" id="31234.E3MA98"/>
<evidence type="ECO:0000313" key="2">
    <source>
        <dbReference type="Proteomes" id="UP000216624"/>
    </source>
</evidence>
<feature type="non-terminal residue" evidence="1">
    <location>
        <position position="1"/>
    </location>
</feature>
<comment type="caution">
    <text evidence="1">The sequence shown here is derived from an EMBL/GenBank/DDBJ whole genome shotgun (WGS) entry which is preliminary data.</text>
</comment>
<gene>
    <name evidence="1" type="ORF">FL82_00143</name>
</gene>